<protein>
    <submittedName>
        <fullName evidence="3">Uncharacterized protein</fullName>
    </submittedName>
</protein>
<reference evidence="3 4" key="1">
    <citation type="submission" date="2011-01" db="EMBL/GenBank/DDBJ databases">
        <authorList>
            <person name="Muzny D."/>
            <person name="Qin X."/>
            <person name="Deng J."/>
            <person name="Jiang H."/>
            <person name="Liu Y."/>
            <person name="Qu J."/>
            <person name="Song X.-Z."/>
            <person name="Zhang L."/>
            <person name="Thornton R."/>
            <person name="Coyle M."/>
            <person name="Francisco L."/>
            <person name="Jackson L."/>
            <person name="Javaid M."/>
            <person name="Korchina V."/>
            <person name="Kovar C."/>
            <person name="Mata R."/>
            <person name="Mathew T."/>
            <person name="Ngo R."/>
            <person name="Nguyen L."/>
            <person name="Nguyen N."/>
            <person name="Okwuonu G."/>
            <person name="Ongeri F."/>
            <person name="Pham C."/>
            <person name="Simmons D."/>
            <person name="Wilczek-Boney K."/>
            <person name="Hale W."/>
            <person name="Jakkamsetti A."/>
            <person name="Pham P."/>
            <person name="Ruth R."/>
            <person name="San Lucas F."/>
            <person name="Warren J."/>
            <person name="Zhang J."/>
            <person name="Zhao Z."/>
            <person name="Zhou C."/>
            <person name="Zhu D."/>
            <person name="Lee S."/>
            <person name="Bess C."/>
            <person name="Blankenburg K."/>
            <person name="Forbes L."/>
            <person name="Fu Q."/>
            <person name="Gubbala S."/>
            <person name="Hirani K."/>
            <person name="Jayaseelan J.C."/>
            <person name="Lara F."/>
            <person name="Munidasa M."/>
            <person name="Palculict T."/>
            <person name="Patil S."/>
            <person name="Pu L.-L."/>
            <person name="Saada N."/>
            <person name="Tang L."/>
            <person name="Weissenberger G."/>
            <person name="Zhu Y."/>
            <person name="Hemphill L."/>
            <person name="Shang Y."/>
            <person name="Youmans B."/>
            <person name="Ayvaz T."/>
            <person name="Ross M."/>
            <person name="Santibanez J."/>
            <person name="Aqrawi P."/>
            <person name="Gross S."/>
            <person name="Joshi V."/>
            <person name="Fowler G."/>
            <person name="Nazareth L."/>
            <person name="Reid J."/>
            <person name="Worley K."/>
            <person name="Petrosino J."/>
            <person name="Highlander S."/>
            <person name="Gibbs R."/>
        </authorList>
    </citation>
    <scope>NUCLEOTIDE SEQUENCE [LARGE SCALE GENOMIC DNA]</scope>
    <source>
        <strain evidence="3 4">ATCC 33394</strain>
    </source>
</reference>
<gene>
    <name evidence="3" type="ORF">HMPREF9098_0034</name>
</gene>
<feature type="chain" id="PRO_5003251814" evidence="2">
    <location>
        <begin position="22"/>
        <end position="93"/>
    </location>
</feature>
<dbReference type="Proteomes" id="UP000004088">
    <property type="component" value="Unassembled WGS sequence"/>
</dbReference>
<evidence type="ECO:0000313" key="4">
    <source>
        <dbReference type="Proteomes" id="UP000004088"/>
    </source>
</evidence>
<sequence length="93" mass="10560">MKKYRVIAALAACLLVQAASAEVVLYSYKGDIRRCEIPVSVIRRHLEEQPFYEIQRGTCPYIRIVDDEARGQNPPTTEPRTESAPEDVPISNR</sequence>
<feature type="signal peptide" evidence="2">
    <location>
        <begin position="1"/>
        <end position="21"/>
    </location>
</feature>
<dbReference type="RefSeq" id="WP_003780795.1">
    <property type="nucleotide sequence ID" value="NZ_GL870929.1"/>
</dbReference>
<name>F0EW00_9NEIS</name>
<organism evidence="3 4">
    <name type="scientific">Kingella denitrificans ATCC 33394</name>
    <dbReference type="NCBI Taxonomy" id="888741"/>
    <lineage>
        <taxon>Bacteria</taxon>
        <taxon>Pseudomonadati</taxon>
        <taxon>Pseudomonadota</taxon>
        <taxon>Betaproteobacteria</taxon>
        <taxon>Neisseriales</taxon>
        <taxon>Neisseriaceae</taxon>
        <taxon>Kingella</taxon>
    </lineage>
</organism>
<evidence type="ECO:0000256" key="2">
    <source>
        <dbReference type="SAM" id="SignalP"/>
    </source>
</evidence>
<feature type="region of interest" description="Disordered" evidence="1">
    <location>
        <begin position="67"/>
        <end position="93"/>
    </location>
</feature>
<dbReference type="AlphaFoldDB" id="F0EW00"/>
<dbReference type="STRING" id="888741.HMPREF9098_0034"/>
<evidence type="ECO:0000256" key="1">
    <source>
        <dbReference type="SAM" id="MobiDB-lite"/>
    </source>
</evidence>
<proteinExistence type="predicted"/>
<accession>F0EW00</accession>
<dbReference type="EMBL" id="AEWV01000002">
    <property type="protein sequence ID" value="EGC18509.1"/>
    <property type="molecule type" value="Genomic_DNA"/>
</dbReference>
<keyword evidence="2" id="KW-0732">Signal</keyword>
<comment type="caution">
    <text evidence="3">The sequence shown here is derived from an EMBL/GenBank/DDBJ whole genome shotgun (WGS) entry which is preliminary data.</text>
</comment>
<dbReference type="HOGENOM" id="CLU_2395792_0_0_4"/>
<keyword evidence="4" id="KW-1185">Reference proteome</keyword>
<evidence type="ECO:0000313" key="3">
    <source>
        <dbReference type="EMBL" id="EGC18509.1"/>
    </source>
</evidence>